<dbReference type="GO" id="GO:0051536">
    <property type="term" value="F:iron-sulfur cluster binding"/>
    <property type="evidence" value="ECO:0007669"/>
    <property type="project" value="UniProtKB-KW"/>
</dbReference>
<dbReference type="RefSeq" id="WP_156990547.1">
    <property type="nucleotide sequence ID" value="NZ_CP060286.1"/>
</dbReference>
<organism evidence="5 7">
    <name type="scientific">Caproicibacter fermentans</name>
    <dbReference type="NCBI Taxonomy" id="2576756"/>
    <lineage>
        <taxon>Bacteria</taxon>
        <taxon>Bacillati</taxon>
        <taxon>Bacillota</taxon>
        <taxon>Clostridia</taxon>
        <taxon>Eubacteriales</taxon>
        <taxon>Acutalibacteraceae</taxon>
        <taxon>Caproicibacter</taxon>
    </lineage>
</organism>
<keyword evidence="3" id="KW-0411">Iron-sulfur</keyword>
<dbReference type="EMBL" id="VWXL01000053">
    <property type="protein sequence ID" value="MVB11231.1"/>
    <property type="molecule type" value="Genomic_DNA"/>
</dbReference>
<feature type="domain" description="4Fe-4S ferredoxin-type" evidence="4">
    <location>
        <begin position="48"/>
        <end position="75"/>
    </location>
</feature>
<keyword evidence="2" id="KW-0408">Iron</keyword>
<dbReference type="Pfam" id="PF00037">
    <property type="entry name" value="Fer4"/>
    <property type="match status" value="1"/>
</dbReference>
<gene>
    <name evidence="5" type="ORF">CAFE_19390</name>
    <name evidence="6" type="ORF">HCR03_06925</name>
</gene>
<dbReference type="InterPro" id="IPR017900">
    <property type="entry name" value="4Fe4S_Fe_S_CS"/>
</dbReference>
<evidence type="ECO:0000313" key="7">
    <source>
        <dbReference type="Proteomes" id="UP000469440"/>
    </source>
</evidence>
<dbReference type="SUPFAM" id="SSF54862">
    <property type="entry name" value="4Fe-4S ferredoxins"/>
    <property type="match status" value="1"/>
</dbReference>
<evidence type="ECO:0000313" key="6">
    <source>
        <dbReference type="EMBL" id="QNK41960.1"/>
    </source>
</evidence>
<proteinExistence type="predicted"/>
<name>A0A6N8HZH0_9FIRM</name>
<dbReference type="PROSITE" id="PS51379">
    <property type="entry name" value="4FE4S_FER_2"/>
    <property type="match status" value="1"/>
</dbReference>
<evidence type="ECO:0000313" key="5">
    <source>
        <dbReference type="EMBL" id="MVB11231.1"/>
    </source>
</evidence>
<reference evidence="5 7" key="1">
    <citation type="submission" date="2019-09" db="EMBL/GenBank/DDBJ databases">
        <title>Genome sequence of Clostridium sp. EA1.</title>
        <authorList>
            <person name="Poehlein A."/>
            <person name="Bengelsdorf F.R."/>
            <person name="Daniel R."/>
        </authorList>
    </citation>
    <scope>NUCLEOTIDE SEQUENCE [LARGE SCALE GENOMIC DNA]</scope>
    <source>
        <strain evidence="5 7">EA1</strain>
    </source>
</reference>
<evidence type="ECO:0000259" key="4">
    <source>
        <dbReference type="PROSITE" id="PS51379"/>
    </source>
</evidence>
<dbReference type="OrthoDB" id="9813995at2"/>
<evidence type="ECO:0000256" key="3">
    <source>
        <dbReference type="ARBA" id="ARBA00023014"/>
    </source>
</evidence>
<evidence type="ECO:0000256" key="2">
    <source>
        <dbReference type="ARBA" id="ARBA00023004"/>
    </source>
</evidence>
<accession>A0A7G8TEB9</accession>
<dbReference type="Gene3D" id="3.30.70.20">
    <property type="match status" value="1"/>
</dbReference>
<dbReference type="KEGG" id="cfem:HCR03_06925"/>
<dbReference type="EMBL" id="CP060286">
    <property type="protein sequence ID" value="QNK41960.1"/>
    <property type="molecule type" value="Genomic_DNA"/>
</dbReference>
<dbReference type="AlphaFoldDB" id="A0A6N8HZH0"/>
<accession>A0A6N8HZH0</accession>
<dbReference type="Proteomes" id="UP000515909">
    <property type="component" value="Chromosome"/>
</dbReference>
<dbReference type="InterPro" id="IPR017896">
    <property type="entry name" value="4Fe4S_Fe-S-bd"/>
</dbReference>
<keyword evidence="1" id="KW-0479">Metal-binding</keyword>
<keyword evidence="7" id="KW-1185">Reference proteome</keyword>
<evidence type="ECO:0000313" key="8">
    <source>
        <dbReference type="Proteomes" id="UP000515909"/>
    </source>
</evidence>
<evidence type="ECO:0000256" key="1">
    <source>
        <dbReference type="ARBA" id="ARBA00022723"/>
    </source>
</evidence>
<dbReference type="PROSITE" id="PS00198">
    <property type="entry name" value="4FE4S_FER_1"/>
    <property type="match status" value="1"/>
</dbReference>
<sequence length="75" mass="8138">MIFGLGKSGENSAKDKTLIVKISRCPQNHPCPSVRVCPVGALHQEGYHAPTVNSDKCIRCGKCVKSCPMRALKLE</sequence>
<reference evidence="6 8" key="2">
    <citation type="submission" date="2020-08" db="EMBL/GenBank/DDBJ databases">
        <title>The isolate Caproiciproducens sp. 7D4C2 produces n-caproate at mildly acidic conditions from hexoses: genome and rBOX comparison with related strains and chain-elongating bacteria.</title>
        <authorList>
            <person name="Esquivel-Elizondo S."/>
            <person name="Bagci C."/>
            <person name="Temovska M."/>
            <person name="Jeon B.S."/>
            <person name="Bessarab I."/>
            <person name="Williams R.B.H."/>
            <person name="Huson D.H."/>
            <person name="Angenent L.T."/>
        </authorList>
    </citation>
    <scope>NUCLEOTIDE SEQUENCE [LARGE SCALE GENOMIC DNA]</scope>
    <source>
        <strain evidence="6 8">7D4C2</strain>
    </source>
</reference>
<dbReference type="Proteomes" id="UP000469440">
    <property type="component" value="Unassembled WGS sequence"/>
</dbReference>
<dbReference type="GO" id="GO:0046872">
    <property type="term" value="F:metal ion binding"/>
    <property type="evidence" value="ECO:0007669"/>
    <property type="project" value="UniProtKB-KW"/>
</dbReference>
<protein>
    <submittedName>
        <fullName evidence="5">4Fe-4S binding domain protein</fullName>
    </submittedName>
    <submittedName>
        <fullName evidence="6">4Fe-4S binding protein</fullName>
    </submittedName>
</protein>